<dbReference type="Gene3D" id="2.40.420.20">
    <property type="match status" value="1"/>
</dbReference>
<protein>
    <submittedName>
        <fullName evidence="3">Efflux RND transporter periplasmic adaptor subunit</fullName>
    </submittedName>
</protein>
<sequence>MTRQTRIIDAGQSADWQYPRSLRCVAMLVAGLLVTGLSACGGKAAPTTTTQPVLTVELVSPRHESWADTLVASGEIAAWQEASIDAEVGGVRLDEVKVNVGDAVHKGQLLARYNEDTLRTDLAQLDAAVAEARANLARAKSDAERGQGLTAIGALPQQTLDLYRTQVDVTSAQLASAQARREAQALRLRYARVVAPDDGVISSRSATVGTVSVIGAELFRLVRDNRLEWRAEVPADSLAHLKAGTTAVLRTLDGTAVSGRLRQLSPMVDTGTRNGIAYVDLPAGNPLAAGMYVTGRFTLGKRDALVVPESAVVLRDGSSYLMMVDAQHRVHALKVDTGRRQQGAIEILGSLDPAAQFVKSGGAFVSDGNLVQIAAATATAP</sequence>
<dbReference type="PANTHER" id="PTHR30469:SF15">
    <property type="entry name" value="HLYD FAMILY OF SECRETION PROTEINS"/>
    <property type="match status" value="1"/>
</dbReference>
<comment type="caution">
    <text evidence="3">The sequence shown here is derived from an EMBL/GenBank/DDBJ whole genome shotgun (WGS) entry which is preliminary data.</text>
</comment>
<dbReference type="Proteomes" id="UP000472676">
    <property type="component" value="Unassembled WGS sequence"/>
</dbReference>
<comment type="similarity">
    <text evidence="1">Belongs to the membrane fusion protein (MFP) (TC 8.A.1) family.</text>
</comment>
<evidence type="ECO:0000313" key="4">
    <source>
        <dbReference type="Proteomes" id="UP000472676"/>
    </source>
</evidence>
<evidence type="ECO:0000313" key="3">
    <source>
        <dbReference type="EMBL" id="NGY04992.1"/>
    </source>
</evidence>
<feature type="coiled-coil region" evidence="2">
    <location>
        <begin position="115"/>
        <end position="142"/>
    </location>
</feature>
<dbReference type="SUPFAM" id="SSF111369">
    <property type="entry name" value="HlyD-like secretion proteins"/>
    <property type="match status" value="1"/>
</dbReference>
<dbReference type="AlphaFoldDB" id="A0A6M2BQT3"/>
<dbReference type="Gene3D" id="1.10.287.470">
    <property type="entry name" value="Helix hairpin bin"/>
    <property type="match status" value="1"/>
</dbReference>
<proteinExistence type="inferred from homology"/>
<keyword evidence="2" id="KW-0175">Coiled coil</keyword>
<dbReference type="EMBL" id="JAAMOW010000004">
    <property type="protein sequence ID" value="NGY04992.1"/>
    <property type="molecule type" value="Genomic_DNA"/>
</dbReference>
<gene>
    <name evidence="3" type="ORF">G7Y85_09455</name>
</gene>
<reference evidence="3 4" key="1">
    <citation type="journal article" date="2014" name="Int. J. Syst. Evol. Microbiol.">
        <title>Solimonas terrae sp. nov., isolated from soil.</title>
        <authorList>
            <person name="Kim S.J."/>
            <person name="Moon J.Y."/>
            <person name="Weon H.Y."/>
            <person name="Ahn J.H."/>
            <person name="Chen W.M."/>
            <person name="Kwon S.W."/>
        </authorList>
    </citation>
    <scope>NUCLEOTIDE SEQUENCE [LARGE SCALE GENOMIC DNA]</scope>
    <source>
        <strain evidence="3 4">KIS83-12</strain>
    </source>
</reference>
<evidence type="ECO:0000256" key="2">
    <source>
        <dbReference type="SAM" id="Coils"/>
    </source>
</evidence>
<dbReference type="NCBIfam" id="TIGR01730">
    <property type="entry name" value="RND_mfp"/>
    <property type="match status" value="1"/>
</dbReference>
<dbReference type="GO" id="GO:1990281">
    <property type="term" value="C:efflux pump complex"/>
    <property type="evidence" value="ECO:0007669"/>
    <property type="project" value="TreeGrafter"/>
</dbReference>
<dbReference type="Gene3D" id="2.40.30.170">
    <property type="match status" value="1"/>
</dbReference>
<dbReference type="GO" id="GO:0015562">
    <property type="term" value="F:efflux transmembrane transporter activity"/>
    <property type="evidence" value="ECO:0007669"/>
    <property type="project" value="TreeGrafter"/>
</dbReference>
<name>A0A6M2BQT3_9GAMM</name>
<keyword evidence="4" id="KW-1185">Reference proteome</keyword>
<dbReference type="PANTHER" id="PTHR30469">
    <property type="entry name" value="MULTIDRUG RESISTANCE PROTEIN MDTA"/>
    <property type="match status" value="1"/>
</dbReference>
<evidence type="ECO:0000256" key="1">
    <source>
        <dbReference type="ARBA" id="ARBA00009477"/>
    </source>
</evidence>
<accession>A0A6M2BQT3</accession>
<organism evidence="3 4">
    <name type="scientific">Solimonas terrae</name>
    <dbReference type="NCBI Taxonomy" id="1396819"/>
    <lineage>
        <taxon>Bacteria</taxon>
        <taxon>Pseudomonadati</taxon>
        <taxon>Pseudomonadota</taxon>
        <taxon>Gammaproteobacteria</taxon>
        <taxon>Nevskiales</taxon>
        <taxon>Nevskiaceae</taxon>
        <taxon>Solimonas</taxon>
    </lineage>
</organism>
<dbReference type="RefSeq" id="WP_166255443.1">
    <property type="nucleotide sequence ID" value="NZ_JAAMOW010000004.1"/>
</dbReference>
<dbReference type="InterPro" id="IPR006143">
    <property type="entry name" value="RND_pump_MFP"/>
</dbReference>
<dbReference type="Gene3D" id="2.40.50.100">
    <property type="match status" value="1"/>
</dbReference>